<dbReference type="EC" id="3.1.1.31" evidence="3"/>
<dbReference type="PANTHER" id="PTHR11054">
    <property type="entry name" value="6-PHOSPHOGLUCONOLACTONASE"/>
    <property type="match status" value="1"/>
</dbReference>
<dbReference type="AlphaFoldDB" id="A0A3B0Z4D0"/>
<dbReference type="NCBIfam" id="TIGR01198">
    <property type="entry name" value="pgl"/>
    <property type="match status" value="1"/>
</dbReference>
<gene>
    <name evidence="3" type="ORF">MNBD_GAMMA17-1720</name>
</gene>
<dbReference type="SUPFAM" id="SSF100950">
    <property type="entry name" value="NagB/RpiA/CoA transferase-like"/>
    <property type="match status" value="1"/>
</dbReference>
<evidence type="ECO:0000313" key="3">
    <source>
        <dbReference type="EMBL" id="VAW88168.1"/>
    </source>
</evidence>
<dbReference type="InterPro" id="IPR039104">
    <property type="entry name" value="6PGL"/>
</dbReference>
<dbReference type="InterPro" id="IPR006148">
    <property type="entry name" value="Glc/Gal-6P_isomerase"/>
</dbReference>
<proteinExistence type="inferred from homology"/>
<dbReference type="EMBL" id="UOFQ01000090">
    <property type="protein sequence ID" value="VAW88168.1"/>
    <property type="molecule type" value="Genomic_DNA"/>
</dbReference>
<feature type="domain" description="Glucosamine/galactosamine-6-phosphate isomerase" evidence="2">
    <location>
        <begin position="12"/>
        <end position="206"/>
    </location>
</feature>
<evidence type="ECO:0000259" key="2">
    <source>
        <dbReference type="Pfam" id="PF01182"/>
    </source>
</evidence>
<dbReference type="PANTHER" id="PTHR11054:SF0">
    <property type="entry name" value="6-PHOSPHOGLUCONOLACTONASE"/>
    <property type="match status" value="1"/>
</dbReference>
<dbReference type="InterPro" id="IPR037171">
    <property type="entry name" value="NagB/RpiA_transferase-like"/>
</dbReference>
<sequence>MHHWTVSTSFDAASIAAANFIAAQMSAAIEARGICHMIVPGGNTPAGCFAALAKISLPWDKLHCYPGDERCYQVGHAERNDVMIEASFLSRLPGIHFHPMPAELGAEQAALAYQATIKAVDLFDIAFLGMGEDGHTASLFPGNAALAETASVVAVHDSPKPPADRISMSMPVLRQARLRVVLAAGRSKASIMERVRSGEPLPVNQVGDIHWFVDEASLSADSKPSC</sequence>
<organism evidence="3">
    <name type="scientific">hydrothermal vent metagenome</name>
    <dbReference type="NCBI Taxonomy" id="652676"/>
    <lineage>
        <taxon>unclassified sequences</taxon>
        <taxon>metagenomes</taxon>
        <taxon>ecological metagenomes</taxon>
    </lineage>
</organism>
<dbReference type="InterPro" id="IPR005900">
    <property type="entry name" value="6-phosphogluconolactonase_DevB"/>
</dbReference>
<dbReference type="Gene3D" id="3.40.50.1360">
    <property type="match status" value="1"/>
</dbReference>
<comment type="similarity">
    <text evidence="1">Belongs to the glucosamine/galactosamine-6-phosphate isomerase family. 6-phosphogluconolactonase subfamily.</text>
</comment>
<accession>A0A3B0Z4D0</accession>
<dbReference type="GO" id="GO:0006098">
    <property type="term" value="P:pentose-phosphate shunt"/>
    <property type="evidence" value="ECO:0007669"/>
    <property type="project" value="InterPro"/>
</dbReference>
<dbReference type="CDD" id="cd01400">
    <property type="entry name" value="6PGL"/>
    <property type="match status" value="1"/>
</dbReference>
<protein>
    <submittedName>
        <fullName evidence="3">6-phosphogluconolactonase, eukaryotic type</fullName>
        <ecNumber evidence="3">3.1.1.31</ecNumber>
    </submittedName>
</protein>
<keyword evidence="3" id="KW-0378">Hydrolase</keyword>
<dbReference type="GO" id="GO:0017057">
    <property type="term" value="F:6-phosphogluconolactonase activity"/>
    <property type="evidence" value="ECO:0007669"/>
    <property type="project" value="UniProtKB-EC"/>
</dbReference>
<reference evidence="3" key="1">
    <citation type="submission" date="2018-06" db="EMBL/GenBank/DDBJ databases">
        <authorList>
            <person name="Zhirakovskaya E."/>
        </authorList>
    </citation>
    <scope>NUCLEOTIDE SEQUENCE</scope>
</reference>
<dbReference type="Pfam" id="PF01182">
    <property type="entry name" value="Glucosamine_iso"/>
    <property type="match status" value="1"/>
</dbReference>
<evidence type="ECO:0000256" key="1">
    <source>
        <dbReference type="ARBA" id="ARBA00010662"/>
    </source>
</evidence>
<dbReference type="GO" id="GO:0005975">
    <property type="term" value="P:carbohydrate metabolic process"/>
    <property type="evidence" value="ECO:0007669"/>
    <property type="project" value="InterPro"/>
</dbReference>
<name>A0A3B0Z4D0_9ZZZZ</name>